<reference evidence="3" key="2">
    <citation type="submission" date="2013-02" db="EMBL/GenBank/DDBJ databases">
        <authorList>
            <person name="Guerout A.-M."/>
            <person name="Iqbal N."/>
            <person name="Mine N."/>
            <person name="Ducos-Galland M."/>
            <person name="Van Melderen L."/>
            <person name="Mazel D."/>
        </authorList>
    </citation>
    <scope>NUCLEOTIDE SEQUENCE</scope>
    <source>
        <strain evidence="3">CIP A256</strain>
    </source>
</reference>
<dbReference type="InterPro" id="IPR050502">
    <property type="entry name" value="Euk_RNA-bind_prot"/>
</dbReference>
<reference evidence="3" key="1">
    <citation type="journal article" date="2013" name="J. Bacteriol.">
        <title>Characterization of the phd-doc and ccd Toxin-Antitoxin Cassettes from Vibrio Superintegrons.</title>
        <authorList>
            <person name="Guerout A.M."/>
            <person name="Iqbal N."/>
            <person name="Mine N."/>
            <person name="Ducos-Galand M."/>
            <person name="Van Melderen L."/>
            <person name="Mazel D."/>
        </authorList>
    </citation>
    <scope>NUCLEOTIDE SEQUENCE</scope>
    <source>
        <strain evidence="3">CIP A256</strain>
    </source>
</reference>
<proteinExistence type="predicted"/>
<dbReference type="PROSITE" id="PS50102">
    <property type="entry name" value="RRM"/>
    <property type="match status" value="1"/>
</dbReference>
<evidence type="ECO:0000256" key="1">
    <source>
        <dbReference type="ARBA" id="ARBA00022884"/>
    </source>
</evidence>
<keyword evidence="1" id="KW-0694">RNA-binding</keyword>
<dbReference type="SMART" id="SM00360">
    <property type="entry name" value="RRM"/>
    <property type="match status" value="1"/>
</dbReference>
<name>M4QB76_VIBCL</name>
<dbReference type="EMBL" id="KC683367">
    <property type="protein sequence ID" value="AGH20621.1"/>
    <property type="molecule type" value="Genomic_DNA"/>
</dbReference>
<dbReference type="InterPro" id="IPR000504">
    <property type="entry name" value="RRM_dom"/>
</dbReference>
<feature type="domain" description="RRM" evidence="2">
    <location>
        <begin position="15"/>
        <end position="92"/>
    </location>
</feature>
<dbReference type="AlphaFoldDB" id="M4QB76"/>
<protein>
    <submittedName>
        <fullName evidence="3">Putative RNA-binding protein</fullName>
    </submittedName>
</protein>
<evidence type="ECO:0000259" key="2">
    <source>
        <dbReference type="PROSITE" id="PS50102"/>
    </source>
</evidence>
<dbReference type="PANTHER" id="PTHR48025:SF1">
    <property type="entry name" value="RRM DOMAIN-CONTAINING PROTEIN"/>
    <property type="match status" value="1"/>
</dbReference>
<dbReference type="InterPro" id="IPR012677">
    <property type="entry name" value="Nucleotide-bd_a/b_plait_sf"/>
</dbReference>
<organism evidence="3">
    <name type="scientific">Vibrio cholerae</name>
    <dbReference type="NCBI Taxonomy" id="666"/>
    <lineage>
        <taxon>Bacteria</taxon>
        <taxon>Pseudomonadati</taxon>
        <taxon>Pseudomonadota</taxon>
        <taxon>Gammaproteobacteria</taxon>
        <taxon>Vibrionales</taxon>
        <taxon>Vibrionaceae</taxon>
        <taxon>Vibrio</taxon>
    </lineage>
</organism>
<accession>M4QB76</accession>
<evidence type="ECO:0000313" key="3">
    <source>
        <dbReference type="EMBL" id="AGH20621.1"/>
    </source>
</evidence>
<dbReference type="Pfam" id="PF00076">
    <property type="entry name" value="RRM_1"/>
    <property type="match status" value="1"/>
</dbReference>
<sequence length="92" mass="10202">MRQSSPLFLHQRTTMKLLVRNLARTTTEHDIRKLFSEHGSVTECTLVLDQETGLSKGFAFVEMPEASEAKTAIAALNMANVAKSKIRVKAAQ</sequence>
<dbReference type="SUPFAM" id="SSF54928">
    <property type="entry name" value="RNA-binding domain, RBD"/>
    <property type="match status" value="1"/>
</dbReference>
<dbReference type="Gene3D" id="3.30.70.330">
    <property type="match status" value="1"/>
</dbReference>
<dbReference type="InterPro" id="IPR035979">
    <property type="entry name" value="RBD_domain_sf"/>
</dbReference>
<dbReference type="PANTHER" id="PTHR48025">
    <property type="entry name" value="OS02G0815200 PROTEIN"/>
    <property type="match status" value="1"/>
</dbReference>
<dbReference type="GO" id="GO:0003729">
    <property type="term" value="F:mRNA binding"/>
    <property type="evidence" value="ECO:0007669"/>
    <property type="project" value="TreeGrafter"/>
</dbReference>